<feature type="compositionally biased region" description="Low complexity" evidence="7">
    <location>
        <begin position="15"/>
        <end position="27"/>
    </location>
</feature>
<dbReference type="Pfam" id="PF00916">
    <property type="entry name" value="Sulfate_transp"/>
    <property type="match status" value="1"/>
</dbReference>
<dbReference type="CDD" id="cd01650">
    <property type="entry name" value="RT_nLTR_like"/>
    <property type="match status" value="1"/>
</dbReference>
<dbReference type="PROSITE" id="PS50878">
    <property type="entry name" value="RT_POL"/>
    <property type="match status" value="1"/>
</dbReference>
<dbReference type="Pfam" id="PF00078">
    <property type="entry name" value="RVT_1"/>
    <property type="match status" value="1"/>
</dbReference>
<keyword evidence="6 8" id="KW-0472">Membrane</keyword>
<feature type="transmembrane region" description="Helical" evidence="8">
    <location>
        <begin position="428"/>
        <end position="446"/>
    </location>
</feature>
<feature type="region of interest" description="Disordered" evidence="7">
    <location>
        <begin position="563"/>
        <end position="604"/>
    </location>
</feature>
<feature type="transmembrane region" description="Helical" evidence="8">
    <location>
        <begin position="173"/>
        <end position="195"/>
    </location>
</feature>
<evidence type="ECO:0000256" key="7">
    <source>
        <dbReference type="SAM" id="MobiDB-lite"/>
    </source>
</evidence>
<feature type="transmembrane region" description="Helical" evidence="8">
    <location>
        <begin position="327"/>
        <end position="346"/>
    </location>
</feature>
<feature type="transmembrane region" description="Helical" evidence="8">
    <location>
        <begin position="207"/>
        <end position="229"/>
    </location>
</feature>
<feature type="compositionally biased region" description="Polar residues" evidence="7">
    <location>
        <begin position="2142"/>
        <end position="2152"/>
    </location>
</feature>
<sequence length="2168" mass="243110">MEITYASPSAPSLANSGDSNPNSNSSSMPTSTRPVRIIELQHPNTTSSSSSSTNFPSVLLSRWTSKIQRMTWFHWIEVFLPCYRWIRTYKWREYLQADLMAGTTVGIMLVPQAMSYARLAGLESIYGLYSGFVPLFVYAIFGSSRQLAVGPVALVSLLVSNVLSGIVDSSDELYTELAILLALMVGILECIMGLLRLGWLIRFISHSVISGFTTASAVVIALSQAKYFLGYDVVRSSKIVPLIESIISGADGFSWPPFVMGSVILAILLIMKHLGKSRKYLRFLRAAGPLTAVVLGTTIVKIFHPSSITLVGDIPQGLPSFSIPKSFGYALSLIPTAALITGVAILESVGIAKALAAKNGYELDSNQELFGLGVANVIGSFFSSYPTTGSFSRSAVNHESGAKTGLAGIVTGIIMGCALLFLTQLFEYIPQCVLAAIVISAVMGLVDYDEAIFLWRVDKKDFLLWTITCITTLFLGIEIGVLVGLVAYPIAVEGFSIYRNTIVEPTVVTSDCLKAGEGLGGPYSSSRYVNTSFVKLWFPKHREEPLGVAEEKIPAIGVSRNRNVSRNQNRQVRKSRSFRKTTGSAPLLPKTVTNHDTGMKDPRLKTDMATKAPRPTRLSHFVWKPKSRTLRITVMGSRRIVEWVGLGASNGLKLVPEVQTSGPPDSEAQQPNMMNNQGVDGLLDTKKHSVSQFCVGEASGTKELNTESTTGDSTDEDDDSDSETPSEPSIVDSEGVFNDVPVDSGEDKCCEPRAQAIPPTVEDERLFVSEIEASPVRSNVEEEISLPVVLGSFILEEPWNSDSFSGSTLLGDFGNYATGDTQSPLSCTPLDRIEPLDFAAFTQELYRGYSCVGGSYVRLNNPRKREVVKNLLRDWKGDVVCLQETKLAAANLSIIRSIWGNMYVGWEVLNAVNSAGGILMMWDKRALEKLDCYIGTYSVSCQWKSLDDNFIWSGSGIYGPNSESVRGAFWDELNLISNRWATPSCLFGDFNIIRYLGERLGCQNFSQGMLEFSEFIDSNHLVDLPLEGRLYTWSSGSDQPSMSRIDRVLVSVDWEEHFPDVTQKLLPRPLSDHSPILVEAGGMARGKSSFKFENMWLKSEGFVELVQGWWSGYSFSGPPSRVLARKLKALKGDLKSWNKNTFGDVGLKKNQAMVDILRLDEKEFQGVLTHAERLLREELKLEVDRLAHLAEVSWRQKSRVLCLKEGDNNTKFFHKMANSHRRRNQIKSIEVDGTQFEEESEIRNQVVQFYKSLYNENEEWRPDVDGLSFASIGEEAKDRMERRFDKEEVVQVLKDLEGDKAPGPDGFTMAFFQKCWPVLQDDIMGFFEEVYDQGQFESSLNATFLALIPKKNDARNIKDFRPISLIGSVYKLLSKVLANRLKEVLDDLISESQNAFVGGRQMLDSVLIANECLDSRLKRRQPGVICKLDIEKAYDHVNWNCLIHLLDTMGFGTKWQGWIRACISTVRYSVLINGSPAGYFGSSRGLRQGDPLSPLLFLLVMEILNDTMIMCDADPVQLMYLRLAMTCFEASTGLRVNLGKSEIVPVGDVVNLRVLADILCCRIGSLPMNYLGMPLGSTFKSTLIWNPIIEKMERRLAGWKRLYLSTGGRLTLLKSTLSSLPTFYLSLFTIPCSIAKRIEQIQRKFLWGGSDDTFKHCLVKWDTVCSPVSKGGLGVRKLVPFNRALLDKWLWRFGVEDNRLWKRVLVECHGAGCGDWSTGWTRDSHGCGLWKGIMLGWNAFSAHVKYKVGRGNRVRLWHDRWCGDVPLKDSFPALYACASNKAATISEVLVRENGRVDWQVTFMRNFNDWELDNVASFLGLLQTHCPSRVVDDGLWWSLKNSGIFDVRSRYSSFRESPPSIFPWKCIWRTKAPWRACFFVWTAAWQKILTCENLRKRGYSITSWCLAELLHSWWNGLGRHSSDIWNFVPACLMWTIWKERNQRTFEDVGVSLAFVIHESANPHIAVLGRLPGTTVYRNIQQYPESYTYNGIVIVRIDAPIYFANISYIKDRLREYEVDVDRSTSRGPEVERIYFVIIEMAPVTYIDSSAVQALKDLYQEYKLRDIQIAISNPNREVLLTLSRSSVVELIGKEWYFVRVHDAVQVCLQHVQSLKETSKTPGLDDKPGLFHRLLKQRGEDLSTSHLESGIQNPLTSKDIDPQLEPLLSRKS</sequence>
<feature type="transmembrane region" description="Helical" evidence="8">
    <location>
        <begin position="148"/>
        <end position="167"/>
    </location>
</feature>
<dbReference type="InterPro" id="IPR043502">
    <property type="entry name" value="DNA/RNA_pol_sf"/>
</dbReference>
<comment type="similarity">
    <text evidence="2">Belongs to the SLC26A/SulP transporter (TC 2.A.53) family.</text>
</comment>
<dbReference type="NCBIfam" id="TIGR00815">
    <property type="entry name" value="sulP"/>
    <property type="match status" value="1"/>
</dbReference>
<name>A0A2N9HJN8_FAGSY</name>
<evidence type="ECO:0000259" key="9">
    <source>
        <dbReference type="PROSITE" id="PS50801"/>
    </source>
</evidence>
<evidence type="ECO:0008006" key="12">
    <source>
        <dbReference type="Google" id="ProtNLM"/>
    </source>
</evidence>
<evidence type="ECO:0000256" key="3">
    <source>
        <dbReference type="ARBA" id="ARBA00022448"/>
    </source>
</evidence>
<dbReference type="GO" id="GO:0016020">
    <property type="term" value="C:membrane"/>
    <property type="evidence" value="ECO:0007669"/>
    <property type="project" value="UniProtKB-SubCell"/>
</dbReference>
<dbReference type="InterPro" id="IPR001902">
    <property type="entry name" value="SLC26A/SulP_fam"/>
</dbReference>
<dbReference type="Pfam" id="PF13966">
    <property type="entry name" value="zf-RVT"/>
    <property type="match status" value="1"/>
</dbReference>
<dbReference type="Gene3D" id="3.60.10.10">
    <property type="entry name" value="Endonuclease/exonuclease/phosphatase"/>
    <property type="match status" value="1"/>
</dbReference>
<feature type="region of interest" description="Disordered" evidence="7">
    <location>
        <begin position="1"/>
        <end position="31"/>
    </location>
</feature>
<gene>
    <name evidence="11" type="ORF">FSB_LOCUS40070</name>
</gene>
<dbReference type="InterPro" id="IPR000477">
    <property type="entry name" value="RT_dom"/>
</dbReference>
<evidence type="ECO:0000313" key="11">
    <source>
        <dbReference type="EMBL" id="SPD12188.1"/>
    </source>
</evidence>
<feature type="region of interest" description="Disordered" evidence="7">
    <location>
        <begin position="2142"/>
        <end position="2168"/>
    </location>
</feature>
<evidence type="ECO:0000256" key="2">
    <source>
        <dbReference type="ARBA" id="ARBA00008692"/>
    </source>
</evidence>
<dbReference type="Pfam" id="PF03372">
    <property type="entry name" value="Exo_endo_phos"/>
    <property type="match status" value="1"/>
</dbReference>
<organism evidence="11">
    <name type="scientific">Fagus sylvatica</name>
    <name type="common">Beechnut</name>
    <dbReference type="NCBI Taxonomy" id="28930"/>
    <lineage>
        <taxon>Eukaryota</taxon>
        <taxon>Viridiplantae</taxon>
        <taxon>Streptophyta</taxon>
        <taxon>Embryophyta</taxon>
        <taxon>Tracheophyta</taxon>
        <taxon>Spermatophyta</taxon>
        <taxon>Magnoliopsida</taxon>
        <taxon>eudicotyledons</taxon>
        <taxon>Gunneridae</taxon>
        <taxon>Pentapetalae</taxon>
        <taxon>rosids</taxon>
        <taxon>fabids</taxon>
        <taxon>Fagales</taxon>
        <taxon>Fagaceae</taxon>
        <taxon>Fagus</taxon>
    </lineage>
</organism>
<dbReference type="GO" id="GO:0055085">
    <property type="term" value="P:transmembrane transport"/>
    <property type="evidence" value="ECO:0007669"/>
    <property type="project" value="InterPro"/>
</dbReference>
<evidence type="ECO:0000256" key="8">
    <source>
        <dbReference type="SAM" id="Phobius"/>
    </source>
</evidence>
<proteinExistence type="inferred from homology"/>
<dbReference type="InterPro" id="IPR026960">
    <property type="entry name" value="RVT-Znf"/>
</dbReference>
<dbReference type="SUPFAM" id="SSF56672">
    <property type="entry name" value="DNA/RNA polymerases"/>
    <property type="match status" value="1"/>
</dbReference>
<comment type="subcellular location">
    <subcellularLocation>
        <location evidence="1">Membrane</location>
        <topology evidence="1">Multi-pass membrane protein</topology>
    </subcellularLocation>
</comment>
<feature type="transmembrane region" description="Helical" evidence="8">
    <location>
        <begin position="283"/>
        <end position="303"/>
    </location>
</feature>
<dbReference type="InterPro" id="IPR011547">
    <property type="entry name" value="SLC26A/SulP_dom"/>
</dbReference>
<dbReference type="PROSITE" id="PS50801">
    <property type="entry name" value="STAS"/>
    <property type="match status" value="1"/>
</dbReference>
<feature type="region of interest" description="Disordered" evidence="7">
    <location>
        <begin position="656"/>
        <end position="681"/>
    </location>
</feature>
<reference evidence="11" key="1">
    <citation type="submission" date="2018-02" db="EMBL/GenBank/DDBJ databases">
        <authorList>
            <person name="Cohen D.B."/>
            <person name="Kent A.D."/>
        </authorList>
    </citation>
    <scope>NUCLEOTIDE SEQUENCE</scope>
</reference>
<dbReference type="InterPro" id="IPR005135">
    <property type="entry name" value="Endo/exonuclease/phosphatase"/>
</dbReference>
<dbReference type="InterPro" id="IPR036691">
    <property type="entry name" value="Endo/exonu/phosph_ase_sf"/>
</dbReference>
<keyword evidence="3" id="KW-0813">Transport</keyword>
<evidence type="ECO:0000256" key="1">
    <source>
        <dbReference type="ARBA" id="ARBA00004141"/>
    </source>
</evidence>
<dbReference type="SUPFAM" id="SSF56219">
    <property type="entry name" value="DNase I-like"/>
    <property type="match status" value="1"/>
</dbReference>
<feature type="domain" description="STAS" evidence="9">
    <location>
        <begin position="1980"/>
        <end position="2104"/>
    </location>
</feature>
<feature type="compositionally biased region" description="Acidic residues" evidence="7">
    <location>
        <begin position="713"/>
        <end position="724"/>
    </location>
</feature>
<dbReference type="InterPro" id="IPR002645">
    <property type="entry name" value="STAS_dom"/>
</dbReference>
<feature type="compositionally biased region" description="Polar residues" evidence="7">
    <location>
        <begin position="658"/>
        <end position="678"/>
    </location>
</feature>
<feature type="transmembrane region" description="Helical" evidence="8">
    <location>
        <begin position="253"/>
        <end position="271"/>
    </location>
</feature>
<dbReference type="InterPro" id="IPR036513">
    <property type="entry name" value="STAS_dom_sf"/>
</dbReference>
<feature type="domain" description="Reverse transcriptase" evidence="10">
    <location>
        <begin position="1329"/>
        <end position="1575"/>
    </location>
</feature>
<feature type="transmembrane region" description="Helical" evidence="8">
    <location>
        <begin position="404"/>
        <end position="422"/>
    </location>
</feature>
<dbReference type="GO" id="GO:0003824">
    <property type="term" value="F:catalytic activity"/>
    <property type="evidence" value="ECO:0007669"/>
    <property type="project" value="InterPro"/>
</dbReference>
<accession>A0A2N9HJN8</accession>
<protein>
    <recommendedName>
        <fullName evidence="12">Reverse transcriptase domain-containing protein</fullName>
    </recommendedName>
</protein>
<dbReference type="EMBL" id="OIVN01003569">
    <property type="protein sequence ID" value="SPD12188.1"/>
    <property type="molecule type" value="Genomic_DNA"/>
</dbReference>
<evidence type="ECO:0000256" key="5">
    <source>
        <dbReference type="ARBA" id="ARBA00022989"/>
    </source>
</evidence>
<dbReference type="CDD" id="cd07042">
    <property type="entry name" value="STAS_SulP_like_sulfate_transporter"/>
    <property type="match status" value="1"/>
</dbReference>
<keyword evidence="4 8" id="KW-0812">Transmembrane</keyword>
<dbReference type="Gene3D" id="3.30.750.24">
    <property type="entry name" value="STAS domain"/>
    <property type="match status" value="1"/>
</dbReference>
<dbReference type="PANTHER" id="PTHR11814">
    <property type="entry name" value="SULFATE TRANSPORTER"/>
    <property type="match status" value="1"/>
</dbReference>
<evidence type="ECO:0000259" key="10">
    <source>
        <dbReference type="PROSITE" id="PS50878"/>
    </source>
</evidence>
<feature type="transmembrane region" description="Helical" evidence="8">
    <location>
        <begin position="462"/>
        <end position="491"/>
    </location>
</feature>
<dbReference type="FunFam" id="3.30.750.24:FF:000002">
    <property type="entry name" value="Sulfate transporter 31"/>
    <property type="match status" value="1"/>
</dbReference>
<feature type="compositionally biased region" description="Polar residues" evidence="7">
    <location>
        <begin position="1"/>
        <end position="14"/>
    </location>
</feature>
<feature type="transmembrane region" description="Helical" evidence="8">
    <location>
        <begin position="125"/>
        <end position="141"/>
    </location>
</feature>
<dbReference type="Pfam" id="PF01740">
    <property type="entry name" value="STAS"/>
    <property type="match status" value="1"/>
</dbReference>
<dbReference type="SUPFAM" id="SSF52091">
    <property type="entry name" value="SpoIIaa-like"/>
    <property type="match status" value="1"/>
</dbReference>
<evidence type="ECO:0000256" key="6">
    <source>
        <dbReference type="ARBA" id="ARBA00023136"/>
    </source>
</evidence>
<keyword evidence="5 8" id="KW-1133">Transmembrane helix</keyword>
<feature type="region of interest" description="Disordered" evidence="7">
    <location>
        <begin position="695"/>
        <end position="744"/>
    </location>
</feature>
<evidence type="ECO:0000256" key="4">
    <source>
        <dbReference type="ARBA" id="ARBA00022692"/>
    </source>
</evidence>